<name>A0AAW5IR07_9BACT</name>
<dbReference type="RefSeq" id="WP_254977102.1">
    <property type="nucleotide sequence ID" value="NZ_JANDWN010000007.1"/>
</dbReference>
<evidence type="ECO:0000256" key="2">
    <source>
        <dbReference type="SAM" id="Phobius"/>
    </source>
</evidence>
<dbReference type="EMBL" id="JANDWN010000007">
    <property type="protein sequence ID" value="MCP9599164.1"/>
    <property type="molecule type" value="Genomic_DNA"/>
</dbReference>
<sequence>MNFGLFGLLFVVGALVSLYIGDNVRMTEDYDYTKWGETTMSDYLLILALVLGVIGLLLFLFAWISSEARNEDKRAEKLKEERAIRDKEEQALKVQLENHKADLTNQYGKITKEFFLPSNNNVYSIPAKEDCIFLFGEARKIWICGTIYDFKDILGCSLSDNFYLEKGEVEYKTKTSTGSMVGRAVVGGMLTGGVGAIVGGATASKKTEVIPKSCDKTIHDYTVLINVNSLDEPVRHIPCKEDATLANDLIGLFNVIVRQALNN</sequence>
<feature type="transmembrane region" description="Helical" evidence="2">
    <location>
        <begin position="44"/>
        <end position="64"/>
    </location>
</feature>
<evidence type="ECO:0000256" key="1">
    <source>
        <dbReference type="SAM" id="Coils"/>
    </source>
</evidence>
<dbReference type="Proteomes" id="UP001204486">
    <property type="component" value="Unassembled WGS sequence"/>
</dbReference>
<protein>
    <submittedName>
        <fullName evidence="3">Uncharacterized protein</fullName>
    </submittedName>
</protein>
<evidence type="ECO:0000313" key="3">
    <source>
        <dbReference type="EMBL" id="MCP9599164.1"/>
    </source>
</evidence>
<organism evidence="3 4">
    <name type="scientific">Segatella copri</name>
    <dbReference type="NCBI Taxonomy" id="165179"/>
    <lineage>
        <taxon>Bacteria</taxon>
        <taxon>Pseudomonadati</taxon>
        <taxon>Bacteroidota</taxon>
        <taxon>Bacteroidia</taxon>
        <taxon>Bacteroidales</taxon>
        <taxon>Prevotellaceae</taxon>
        <taxon>Segatella</taxon>
    </lineage>
</organism>
<keyword evidence="2" id="KW-0812">Transmembrane</keyword>
<gene>
    <name evidence="3" type="ORF">NNC55_04230</name>
</gene>
<reference evidence="3" key="1">
    <citation type="submission" date="2022-07" db="EMBL/GenBank/DDBJ databases">
        <title>Prevotella copri.</title>
        <authorList>
            <person name="Yang C."/>
        </authorList>
    </citation>
    <scope>NUCLEOTIDE SEQUENCE</scope>
    <source>
        <strain evidence="3">HF1476</strain>
    </source>
</reference>
<accession>A0AAW5IR07</accession>
<feature type="coiled-coil region" evidence="1">
    <location>
        <begin position="70"/>
        <end position="113"/>
    </location>
</feature>
<proteinExistence type="predicted"/>
<keyword evidence="2" id="KW-1133">Transmembrane helix</keyword>
<comment type="caution">
    <text evidence="3">The sequence shown here is derived from an EMBL/GenBank/DDBJ whole genome shotgun (WGS) entry which is preliminary data.</text>
</comment>
<dbReference type="AlphaFoldDB" id="A0AAW5IR07"/>
<keyword evidence="2" id="KW-0472">Membrane</keyword>
<keyword evidence="1" id="KW-0175">Coiled coil</keyword>
<evidence type="ECO:0000313" key="4">
    <source>
        <dbReference type="Proteomes" id="UP001204486"/>
    </source>
</evidence>